<name>A0ABU4KDY2_9ACTN</name>
<protein>
    <recommendedName>
        <fullName evidence="3">Bacterial CdiA-CT RNAse A domain-containing protein</fullName>
    </recommendedName>
</protein>
<evidence type="ECO:0000313" key="1">
    <source>
        <dbReference type="EMBL" id="MDX2295989.1"/>
    </source>
</evidence>
<sequence length="71" mass="8139">MKLYECTPAMGRDYRSAAAVRTDWNANKDFIAHTAFQSTYINKQDADRHGVTVQIYYANRRKAIVIAPTKD</sequence>
<accession>A0ABU4KDY2</accession>
<keyword evidence="2" id="KW-1185">Reference proteome</keyword>
<reference evidence="1 2" key="1">
    <citation type="submission" date="2023-10" db="EMBL/GenBank/DDBJ databases">
        <authorList>
            <person name="Wang X.X."/>
        </authorList>
    </citation>
    <scope>NUCLEOTIDE SEQUENCE [LARGE SCALE GENOMIC DNA]</scope>
    <source>
        <strain evidence="1 2">NBRC 12816</strain>
    </source>
</reference>
<dbReference type="Proteomes" id="UP001278571">
    <property type="component" value="Unassembled WGS sequence"/>
</dbReference>
<proteinExistence type="predicted"/>
<dbReference type="RefSeq" id="WP_319012176.1">
    <property type="nucleotide sequence ID" value="NZ_JAWJZF010000484.1"/>
</dbReference>
<evidence type="ECO:0008006" key="3">
    <source>
        <dbReference type="Google" id="ProtNLM"/>
    </source>
</evidence>
<dbReference type="EMBL" id="JAWJZF010000484">
    <property type="protein sequence ID" value="MDX2295989.1"/>
    <property type="molecule type" value="Genomic_DNA"/>
</dbReference>
<evidence type="ECO:0000313" key="2">
    <source>
        <dbReference type="Proteomes" id="UP001278571"/>
    </source>
</evidence>
<comment type="caution">
    <text evidence="1">The sequence shown here is derived from an EMBL/GenBank/DDBJ whole genome shotgun (WGS) entry which is preliminary data.</text>
</comment>
<gene>
    <name evidence="1" type="ORF">R2363_27920</name>
</gene>
<organism evidence="1 2">
    <name type="scientific">Streptomyces roseolus</name>
    <dbReference type="NCBI Taxonomy" id="67358"/>
    <lineage>
        <taxon>Bacteria</taxon>
        <taxon>Bacillati</taxon>
        <taxon>Actinomycetota</taxon>
        <taxon>Actinomycetes</taxon>
        <taxon>Kitasatosporales</taxon>
        <taxon>Streptomycetaceae</taxon>
        <taxon>Streptomyces</taxon>
    </lineage>
</organism>